<dbReference type="RefSeq" id="WP_211972927.1">
    <property type="nucleotide sequence ID" value="NZ_CBFHAM010000019.1"/>
</dbReference>
<keyword evidence="1" id="KW-0472">Membrane</keyword>
<dbReference type="Proteomes" id="UP000676386">
    <property type="component" value="Unassembled WGS sequence"/>
</dbReference>
<accession>A0ABS5IXX4</accession>
<name>A0ABS5IXX4_9BACT</name>
<protein>
    <submittedName>
        <fullName evidence="3">DUF4236 domain-containing protein</fullName>
    </submittedName>
</protein>
<evidence type="ECO:0000259" key="2">
    <source>
        <dbReference type="Pfam" id="PF14020"/>
    </source>
</evidence>
<dbReference type="InterPro" id="IPR025330">
    <property type="entry name" value="DUF4236"/>
</dbReference>
<evidence type="ECO:0000313" key="4">
    <source>
        <dbReference type="Proteomes" id="UP000676386"/>
    </source>
</evidence>
<dbReference type="Gene3D" id="2.30.30.40">
    <property type="entry name" value="SH3 Domains"/>
    <property type="match status" value="1"/>
</dbReference>
<comment type="caution">
    <text evidence="3">The sequence shown here is derived from an EMBL/GenBank/DDBJ whole genome shotgun (WGS) entry which is preliminary data.</text>
</comment>
<keyword evidence="1" id="KW-0812">Transmembrane</keyword>
<evidence type="ECO:0000256" key="1">
    <source>
        <dbReference type="SAM" id="Phobius"/>
    </source>
</evidence>
<keyword evidence="1" id="KW-1133">Transmembrane helix</keyword>
<proteinExistence type="predicted"/>
<evidence type="ECO:0000313" key="3">
    <source>
        <dbReference type="EMBL" id="MBS0027815.1"/>
    </source>
</evidence>
<dbReference type="Pfam" id="PF14020">
    <property type="entry name" value="DUF4236"/>
    <property type="match status" value="1"/>
</dbReference>
<feature type="transmembrane region" description="Helical" evidence="1">
    <location>
        <begin position="222"/>
        <end position="241"/>
    </location>
</feature>
<feature type="domain" description="DUF4236" evidence="2">
    <location>
        <begin position="3"/>
        <end position="53"/>
    </location>
</feature>
<dbReference type="EMBL" id="JAGTXB010000004">
    <property type="protein sequence ID" value="MBS0027815.1"/>
    <property type="molecule type" value="Genomic_DNA"/>
</dbReference>
<gene>
    <name evidence="3" type="ORF">KE626_10890</name>
</gene>
<reference evidence="3 4" key="1">
    <citation type="submission" date="2021-04" db="EMBL/GenBank/DDBJ databases">
        <title>Chitinophaga sp. nov., isolated from the rhizosphere soil.</title>
        <authorList>
            <person name="He S."/>
        </authorList>
    </citation>
    <scope>NUCLEOTIDE SEQUENCE [LARGE SCALE GENOMIC DNA]</scope>
    <source>
        <strain evidence="3 4">2R12</strain>
    </source>
</reference>
<organism evidence="3 4">
    <name type="scientific">Chitinophaga hostae</name>
    <dbReference type="NCBI Taxonomy" id="2831022"/>
    <lineage>
        <taxon>Bacteria</taxon>
        <taxon>Pseudomonadati</taxon>
        <taxon>Bacteroidota</taxon>
        <taxon>Chitinophagia</taxon>
        <taxon>Chitinophagales</taxon>
        <taxon>Chitinophagaceae</taxon>
        <taxon>Chitinophaga</taxon>
    </lineage>
</organism>
<keyword evidence="4" id="KW-1185">Reference proteome</keyword>
<sequence length="456" mass="52224">MGWSYRKSFSAGPFRMNFSKKGISYSMGVKGARINMGPGGTYVNLSTHGISYRQKIPGPAAPLPRPAFEIQPDDAPGNITSAAVEELTDTDSLAFITELNQKSARISYVKEAKFPLLLIPMVLLFFSFGKRDRIVQPAVDSTIVRVIAFNGANIRKEPHLKSKVLQTVDYDQKFALQDSSNQEWLQVRLPDFSGYINREVAEINHLSSEEVKEEETYLVNRYLGYELALYVLCFILFIRWLKKLDKKRLRIELHYDMDDKYQQVYQQFKTHFVTFSRSSRIWQYLNAQRTTDYKRNAGAGKLIRRVGIPGLSENKMPVRYFVANVAIPCISLHKMELYFLPERLLIKRGNTFAAVFYKNLRITGIVTNVVESEVLPQDAKVLDYTWQYVNKAGGPDKRFNDNRRLPVCAYSEYTFTSDTGVFEIIATSKLSAMDDFAGFIGKIGALQSRMEEMHFN</sequence>